<evidence type="ECO:0000313" key="3">
    <source>
        <dbReference type="EMBL" id="PHN06909.1"/>
    </source>
</evidence>
<organism evidence="3 4">
    <name type="scientific">Flavilitoribacter nigricans (strain ATCC 23147 / DSM 23189 / NBRC 102662 / NCIMB 1420 / SS-2)</name>
    <name type="common">Lewinella nigricans</name>
    <dbReference type="NCBI Taxonomy" id="1122177"/>
    <lineage>
        <taxon>Bacteria</taxon>
        <taxon>Pseudomonadati</taxon>
        <taxon>Bacteroidota</taxon>
        <taxon>Saprospiria</taxon>
        <taxon>Saprospirales</taxon>
        <taxon>Lewinellaceae</taxon>
        <taxon>Flavilitoribacter</taxon>
    </lineage>
</organism>
<dbReference type="PROSITE" id="PS51257">
    <property type="entry name" value="PROKAR_LIPOPROTEIN"/>
    <property type="match status" value="1"/>
</dbReference>
<keyword evidence="2" id="KW-0449">Lipoprotein</keyword>
<dbReference type="RefSeq" id="WP_099149660.1">
    <property type="nucleotide sequence ID" value="NZ_PDUD01000013.1"/>
</dbReference>
<keyword evidence="4" id="KW-1185">Reference proteome</keyword>
<dbReference type="InterPro" id="IPR010131">
    <property type="entry name" value="MdtP/NodT-like"/>
</dbReference>
<keyword evidence="2" id="KW-1134">Transmembrane beta strand</keyword>
<reference evidence="3 4" key="1">
    <citation type="submission" date="2017-10" db="EMBL/GenBank/DDBJ databases">
        <title>The draft genome sequence of Lewinella nigricans NBRC 102662.</title>
        <authorList>
            <person name="Wang K."/>
        </authorList>
    </citation>
    <scope>NUCLEOTIDE SEQUENCE [LARGE SCALE GENOMIC DNA]</scope>
    <source>
        <strain evidence="3 4">NBRC 102662</strain>
    </source>
</reference>
<comment type="caution">
    <text evidence="3">The sequence shown here is derived from an EMBL/GenBank/DDBJ whole genome shotgun (WGS) entry which is preliminary data.</text>
</comment>
<keyword evidence="2" id="KW-0564">Palmitate</keyword>
<name>A0A2D0NFG4_FLAN2</name>
<dbReference type="EMBL" id="PDUD01000013">
    <property type="protein sequence ID" value="PHN06909.1"/>
    <property type="molecule type" value="Genomic_DNA"/>
</dbReference>
<evidence type="ECO:0000256" key="2">
    <source>
        <dbReference type="RuleBase" id="RU362097"/>
    </source>
</evidence>
<evidence type="ECO:0000313" key="4">
    <source>
        <dbReference type="Proteomes" id="UP000223913"/>
    </source>
</evidence>
<dbReference type="SUPFAM" id="SSF56954">
    <property type="entry name" value="Outer membrane efflux proteins (OEP)"/>
    <property type="match status" value="1"/>
</dbReference>
<proteinExistence type="inferred from homology"/>
<evidence type="ECO:0000256" key="1">
    <source>
        <dbReference type="ARBA" id="ARBA00007613"/>
    </source>
</evidence>
<gene>
    <name evidence="3" type="ORF">CRP01_08820</name>
</gene>
<comment type="subcellular location">
    <subcellularLocation>
        <location evidence="2">Cell membrane</location>
        <topology evidence="2">Lipid-anchor</topology>
    </subcellularLocation>
</comment>
<dbReference type="Proteomes" id="UP000223913">
    <property type="component" value="Unassembled WGS sequence"/>
</dbReference>
<dbReference type="PANTHER" id="PTHR30203:SF30">
    <property type="entry name" value="OUTER MEMBRANE PROTEIN-RELATED"/>
    <property type="match status" value="1"/>
</dbReference>
<dbReference type="NCBIfam" id="TIGR01845">
    <property type="entry name" value="outer_NodT"/>
    <property type="match status" value="1"/>
</dbReference>
<dbReference type="AlphaFoldDB" id="A0A2D0NFG4"/>
<keyword evidence="2" id="KW-0812">Transmembrane</keyword>
<protein>
    <submittedName>
        <fullName evidence="3">RND transporter</fullName>
    </submittedName>
</protein>
<comment type="similarity">
    <text evidence="1 2">Belongs to the outer membrane factor (OMF) (TC 1.B.17) family.</text>
</comment>
<sequence>MKKFINHHSGTVVLVLITLLASCRAPEVALKQADKNVPASFKDQTLPDSISVAEINWRTYFEDPGLIGLIDTALQNNQELNIVLQELVVSQNEVLERSGEYLPSVNLGAGIGAEKPGRFTRDGTVEHSLEIEEGREFPEPLGDFQFGAMASWEVDIWRKLRNAKDAAQLRYLAANEGRNFLVSNLIAEIAESYYELMALDNLLQIINNNAGIQEEALRKVIIQKENAKANQLVVNRFEAQLLNTRNLQYAIRQQIVETENRINFLVGRYPTTIQRNAAGFMDLQIDSMQAGIPARMLQNRPDIRQAEYQLQAANMDVLVARADFYPSLDIAAGVGFQAFNPSFLLKPESILFNLAGELTAPLINKKGIRARYNMASATQVQTVYQYEQTVLNAYTDVLNQLTKLENYANSLVTKQQEVDILSESVNIANSLFRYAKADYVEVLLTQEEVLDAKMELVETKLQQLQAKVGIYRALGGGWR</sequence>
<keyword evidence="2" id="KW-0472">Membrane</keyword>
<dbReference type="GO" id="GO:0005886">
    <property type="term" value="C:plasma membrane"/>
    <property type="evidence" value="ECO:0007669"/>
    <property type="project" value="UniProtKB-SubCell"/>
</dbReference>
<dbReference type="Pfam" id="PF02321">
    <property type="entry name" value="OEP"/>
    <property type="match status" value="2"/>
</dbReference>
<dbReference type="GO" id="GO:0015562">
    <property type="term" value="F:efflux transmembrane transporter activity"/>
    <property type="evidence" value="ECO:0007669"/>
    <property type="project" value="InterPro"/>
</dbReference>
<dbReference type="InterPro" id="IPR003423">
    <property type="entry name" value="OMP_efflux"/>
</dbReference>
<dbReference type="PANTHER" id="PTHR30203">
    <property type="entry name" value="OUTER MEMBRANE CATION EFFLUX PROTEIN"/>
    <property type="match status" value="1"/>
</dbReference>
<dbReference type="Gene3D" id="1.20.1600.10">
    <property type="entry name" value="Outer membrane efflux proteins (OEP)"/>
    <property type="match status" value="1"/>
</dbReference>
<dbReference type="OrthoDB" id="9770517at2"/>
<dbReference type="Gene3D" id="2.20.200.10">
    <property type="entry name" value="Outer membrane efflux proteins (OEP)"/>
    <property type="match status" value="1"/>
</dbReference>
<accession>A0A2D0NFG4</accession>